<dbReference type="OrthoDB" id="5785171at2"/>
<keyword evidence="4 6" id="KW-1133">Transmembrane helix</keyword>
<dbReference type="AlphaFoldDB" id="A0A081G0C0"/>
<proteinExistence type="predicted"/>
<evidence type="ECO:0000256" key="2">
    <source>
        <dbReference type="ARBA" id="ARBA00022475"/>
    </source>
</evidence>
<dbReference type="eggNOG" id="COG2244">
    <property type="taxonomic scope" value="Bacteria"/>
</dbReference>
<feature type="transmembrane region" description="Helical" evidence="6">
    <location>
        <begin position="95"/>
        <end position="113"/>
    </location>
</feature>
<evidence type="ECO:0000313" key="7">
    <source>
        <dbReference type="EMBL" id="KEA64225.1"/>
    </source>
</evidence>
<dbReference type="InterPro" id="IPR002797">
    <property type="entry name" value="Polysacc_synth"/>
</dbReference>
<feature type="transmembrane region" description="Helical" evidence="6">
    <location>
        <begin position="163"/>
        <end position="182"/>
    </location>
</feature>
<dbReference type="PATRIC" id="fig|1232683.4.peg.1450"/>
<keyword evidence="2" id="KW-1003">Cell membrane</keyword>
<feature type="transmembrane region" description="Helical" evidence="6">
    <location>
        <begin position="340"/>
        <end position="362"/>
    </location>
</feature>
<feature type="transmembrane region" description="Helical" evidence="6">
    <location>
        <begin position="48"/>
        <end position="68"/>
    </location>
</feature>
<evidence type="ECO:0000256" key="1">
    <source>
        <dbReference type="ARBA" id="ARBA00004651"/>
    </source>
</evidence>
<gene>
    <name evidence="7" type="ORF">ADIMK_1471</name>
</gene>
<organism evidence="7 8">
    <name type="scientific">Marinobacterium lacunae</name>
    <dbReference type="NCBI Taxonomy" id="1232683"/>
    <lineage>
        <taxon>Bacteria</taxon>
        <taxon>Pseudomonadati</taxon>
        <taxon>Pseudomonadota</taxon>
        <taxon>Gammaproteobacteria</taxon>
        <taxon>Oceanospirillales</taxon>
        <taxon>Oceanospirillaceae</taxon>
        <taxon>Marinobacterium</taxon>
    </lineage>
</organism>
<feature type="transmembrane region" description="Helical" evidence="6">
    <location>
        <begin position="268"/>
        <end position="287"/>
    </location>
</feature>
<evidence type="ECO:0000256" key="4">
    <source>
        <dbReference type="ARBA" id="ARBA00022989"/>
    </source>
</evidence>
<name>A0A081G0C0_9GAMM</name>
<keyword evidence="5 6" id="KW-0472">Membrane</keyword>
<dbReference type="GO" id="GO:0005886">
    <property type="term" value="C:plasma membrane"/>
    <property type="evidence" value="ECO:0007669"/>
    <property type="project" value="UniProtKB-SubCell"/>
</dbReference>
<dbReference type="RefSeq" id="WP_081849703.1">
    <property type="nucleotide sequence ID" value="NZ_JMQN01000018.1"/>
</dbReference>
<protein>
    <submittedName>
        <fullName evidence="7">Polysaccharide biosynthesis protein</fullName>
    </submittedName>
</protein>
<dbReference type="PANTHER" id="PTHR30250">
    <property type="entry name" value="PST FAMILY PREDICTED COLANIC ACID TRANSPORTER"/>
    <property type="match status" value="1"/>
</dbReference>
<feature type="transmembrane region" description="Helical" evidence="6">
    <location>
        <begin position="228"/>
        <end position="248"/>
    </location>
</feature>
<evidence type="ECO:0000256" key="3">
    <source>
        <dbReference type="ARBA" id="ARBA00022692"/>
    </source>
</evidence>
<evidence type="ECO:0000256" key="5">
    <source>
        <dbReference type="ARBA" id="ARBA00023136"/>
    </source>
</evidence>
<evidence type="ECO:0000313" key="8">
    <source>
        <dbReference type="Proteomes" id="UP000028252"/>
    </source>
</evidence>
<reference evidence="7 8" key="1">
    <citation type="submission" date="2014-04" db="EMBL/GenBank/DDBJ databases">
        <title>Marinobacterium kochiensis sp. nov., isolated from sediment sample collected from Kochi backwaters in Kerala, India.</title>
        <authorList>
            <person name="Singh A."/>
            <person name="Pinnaka A.K."/>
        </authorList>
    </citation>
    <scope>NUCLEOTIDE SEQUENCE [LARGE SCALE GENOMIC DNA]</scope>
    <source>
        <strain evidence="7 8">AK27</strain>
    </source>
</reference>
<comment type="caution">
    <text evidence="7">The sequence shown here is derived from an EMBL/GenBank/DDBJ whole genome shotgun (WGS) entry which is preliminary data.</text>
</comment>
<keyword evidence="3 6" id="KW-0812">Transmembrane</keyword>
<feature type="transmembrane region" description="Helical" evidence="6">
    <location>
        <begin position="308"/>
        <end position="328"/>
    </location>
</feature>
<comment type="subcellular location">
    <subcellularLocation>
        <location evidence="1">Cell membrane</location>
        <topology evidence="1">Multi-pass membrane protein</topology>
    </subcellularLocation>
</comment>
<keyword evidence="8" id="KW-1185">Reference proteome</keyword>
<feature type="transmembrane region" description="Helical" evidence="6">
    <location>
        <begin position="21"/>
        <end position="42"/>
    </location>
</feature>
<evidence type="ECO:0000256" key="6">
    <source>
        <dbReference type="SAM" id="Phobius"/>
    </source>
</evidence>
<feature type="transmembrane region" description="Helical" evidence="6">
    <location>
        <begin position="374"/>
        <end position="393"/>
    </location>
</feature>
<accession>A0A081G0C0</accession>
<dbReference type="Proteomes" id="UP000028252">
    <property type="component" value="Unassembled WGS sequence"/>
</dbReference>
<dbReference type="EMBL" id="JMQN01000018">
    <property type="protein sequence ID" value="KEA64225.1"/>
    <property type="molecule type" value="Genomic_DNA"/>
</dbReference>
<sequence length="434" mass="47948">MTKILSSFHAREIIFSGMLGFAIRILSAGSAFLMSLFISRGLGPTESGIFFLGFSLVSVLSSIGCFGLDQSLVRFVGAANARSDFQLMKGVYKKSIEWCLLFCIILMLFVWQFREYIYKFIFKESITDDLFVILLWTIPIVSLYTIHAHALQGLKKVAKSIVTINLIAPSLVLIGFLLVSVSTARETAVLFMVGCVLSLLIGSFWWLKSVPNFFEIEARPINKLWSSSYTLWGVVILSQCTQWSSQIMLGVWADVESVALFSAAQRTAMLTSFVLVGVNAIVAPKYASLYAEGDLSGVREVSIWSVRLMLATSIPILIFIFMFPSWLMSLFGDDFRSASTALVILAVGQFINVATGSVGYLLSMTGHERQLRKNVFWGSVLGVGFGLLLIPLYGLLGGAISTAVAVSLQNLMGVYQVNRIMGFNTLIFWKRYGV</sequence>
<dbReference type="InterPro" id="IPR050833">
    <property type="entry name" value="Poly_Biosynth_Transport"/>
</dbReference>
<feature type="transmembrane region" description="Helical" evidence="6">
    <location>
        <begin position="133"/>
        <end position="151"/>
    </location>
</feature>
<dbReference type="Pfam" id="PF01943">
    <property type="entry name" value="Polysacc_synt"/>
    <property type="match status" value="1"/>
</dbReference>
<dbReference type="PANTHER" id="PTHR30250:SF11">
    <property type="entry name" value="O-ANTIGEN TRANSPORTER-RELATED"/>
    <property type="match status" value="1"/>
</dbReference>
<dbReference type="STRING" id="1232683.ADIMK_1471"/>
<feature type="transmembrane region" description="Helical" evidence="6">
    <location>
        <begin position="188"/>
        <end position="207"/>
    </location>
</feature>